<sequence>VCCVVPEKRHRSRLIQPSQNKPCPMTASNTSGSWTSIVYVRLLPLLDGTCPTVHRSTANPSIANPKRFTSPRPLPVNQRATVR</sequence>
<dbReference type="Proteomes" id="UP000054477">
    <property type="component" value="Unassembled WGS sequence"/>
</dbReference>
<dbReference type="OrthoDB" id="3100052at2759"/>
<gene>
    <name evidence="2" type="ORF">K443DRAFT_60457</name>
</gene>
<keyword evidence="3" id="KW-1185">Reference proteome</keyword>
<organism evidence="2 3">
    <name type="scientific">Laccaria amethystina LaAM-08-1</name>
    <dbReference type="NCBI Taxonomy" id="1095629"/>
    <lineage>
        <taxon>Eukaryota</taxon>
        <taxon>Fungi</taxon>
        <taxon>Dikarya</taxon>
        <taxon>Basidiomycota</taxon>
        <taxon>Agaricomycotina</taxon>
        <taxon>Agaricomycetes</taxon>
        <taxon>Agaricomycetidae</taxon>
        <taxon>Agaricales</taxon>
        <taxon>Agaricineae</taxon>
        <taxon>Hydnangiaceae</taxon>
        <taxon>Laccaria</taxon>
    </lineage>
</organism>
<feature type="region of interest" description="Disordered" evidence="1">
    <location>
        <begin position="55"/>
        <end position="83"/>
    </location>
</feature>
<evidence type="ECO:0000313" key="3">
    <source>
        <dbReference type="Proteomes" id="UP000054477"/>
    </source>
</evidence>
<dbReference type="HOGENOM" id="CLU_2549157_0_0_1"/>
<evidence type="ECO:0000256" key="1">
    <source>
        <dbReference type="SAM" id="MobiDB-lite"/>
    </source>
</evidence>
<reference evidence="3" key="2">
    <citation type="submission" date="2015-01" db="EMBL/GenBank/DDBJ databases">
        <title>Evolutionary Origins and Diversification of the Mycorrhizal Mutualists.</title>
        <authorList>
            <consortium name="DOE Joint Genome Institute"/>
            <consortium name="Mycorrhizal Genomics Consortium"/>
            <person name="Kohler A."/>
            <person name="Kuo A."/>
            <person name="Nagy L.G."/>
            <person name="Floudas D."/>
            <person name="Copeland A."/>
            <person name="Barry K.W."/>
            <person name="Cichocki N."/>
            <person name="Veneault-Fourrey C."/>
            <person name="LaButti K."/>
            <person name="Lindquist E.A."/>
            <person name="Lipzen A."/>
            <person name="Lundell T."/>
            <person name="Morin E."/>
            <person name="Murat C."/>
            <person name="Riley R."/>
            <person name="Ohm R."/>
            <person name="Sun H."/>
            <person name="Tunlid A."/>
            <person name="Henrissat B."/>
            <person name="Grigoriev I.V."/>
            <person name="Hibbett D.S."/>
            <person name="Martin F."/>
        </authorList>
    </citation>
    <scope>NUCLEOTIDE SEQUENCE [LARGE SCALE GENOMIC DNA]</scope>
    <source>
        <strain evidence="3">LaAM-08-1</strain>
    </source>
</reference>
<feature type="non-terminal residue" evidence="2">
    <location>
        <position position="1"/>
    </location>
</feature>
<dbReference type="EMBL" id="KN838693">
    <property type="protein sequence ID" value="KIJ97429.1"/>
    <property type="molecule type" value="Genomic_DNA"/>
</dbReference>
<protein>
    <submittedName>
        <fullName evidence="2">Uncharacterized protein</fullName>
    </submittedName>
</protein>
<reference evidence="2 3" key="1">
    <citation type="submission" date="2014-04" db="EMBL/GenBank/DDBJ databases">
        <authorList>
            <consortium name="DOE Joint Genome Institute"/>
            <person name="Kuo A."/>
            <person name="Kohler A."/>
            <person name="Nagy L.G."/>
            <person name="Floudas D."/>
            <person name="Copeland A."/>
            <person name="Barry K.W."/>
            <person name="Cichocki N."/>
            <person name="Veneault-Fourrey C."/>
            <person name="LaButti K."/>
            <person name="Lindquist E.A."/>
            <person name="Lipzen A."/>
            <person name="Lundell T."/>
            <person name="Morin E."/>
            <person name="Murat C."/>
            <person name="Sun H."/>
            <person name="Tunlid A."/>
            <person name="Henrissat B."/>
            <person name="Grigoriev I.V."/>
            <person name="Hibbett D.S."/>
            <person name="Martin F."/>
            <person name="Nordberg H.P."/>
            <person name="Cantor M.N."/>
            <person name="Hua S.X."/>
        </authorList>
    </citation>
    <scope>NUCLEOTIDE SEQUENCE [LARGE SCALE GENOMIC DNA]</scope>
    <source>
        <strain evidence="2 3">LaAM-08-1</strain>
    </source>
</reference>
<feature type="non-terminal residue" evidence="2">
    <location>
        <position position="83"/>
    </location>
</feature>
<accession>A0A0C9WLP3</accession>
<name>A0A0C9WLP3_9AGAR</name>
<proteinExistence type="predicted"/>
<dbReference type="AlphaFoldDB" id="A0A0C9WLP3"/>
<evidence type="ECO:0000313" key="2">
    <source>
        <dbReference type="EMBL" id="KIJ97429.1"/>
    </source>
</evidence>